<keyword evidence="2" id="KW-1185">Reference proteome</keyword>
<accession>A0ACC0DF57</accession>
<protein>
    <submittedName>
        <fullName evidence="1">Fungal-specific transcription factor domain-containing protein</fullName>
    </submittedName>
</protein>
<proteinExistence type="predicted"/>
<evidence type="ECO:0000313" key="1">
    <source>
        <dbReference type="EMBL" id="KAI6091346.1"/>
    </source>
</evidence>
<reference evidence="1 2" key="1">
    <citation type="journal article" date="2022" name="New Phytol.">
        <title>Ecological generalism drives hyperdiversity of secondary metabolite gene clusters in xylarialean endophytes.</title>
        <authorList>
            <person name="Franco M.E.E."/>
            <person name="Wisecaver J.H."/>
            <person name="Arnold A.E."/>
            <person name="Ju Y.M."/>
            <person name="Slot J.C."/>
            <person name="Ahrendt S."/>
            <person name="Moore L.P."/>
            <person name="Eastman K.E."/>
            <person name="Scott K."/>
            <person name="Konkel Z."/>
            <person name="Mondo S.J."/>
            <person name="Kuo A."/>
            <person name="Hayes R.D."/>
            <person name="Haridas S."/>
            <person name="Andreopoulos B."/>
            <person name="Riley R."/>
            <person name="LaButti K."/>
            <person name="Pangilinan J."/>
            <person name="Lipzen A."/>
            <person name="Amirebrahimi M."/>
            <person name="Yan J."/>
            <person name="Adam C."/>
            <person name="Keymanesh K."/>
            <person name="Ng V."/>
            <person name="Louie K."/>
            <person name="Northen T."/>
            <person name="Drula E."/>
            <person name="Henrissat B."/>
            <person name="Hsieh H.M."/>
            <person name="Youens-Clark K."/>
            <person name="Lutzoni F."/>
            <person name="Miadlikowska J."/>
            <person name="Eastwood D.C."/>
            <person name="Hamelin R.C."/>
            <person name="Grigoriev I.V."/>
            <person name="U'Ren J.M."/>
        </authorList>
    </citation>
    <scope>NUCLEOTIDE SEQUENCE [LARGE SCALE GENOMIC DNA]</scope>
    <source>
        <strain evidence="1 2">ER1909</strain>
    </source>
</reference>
<evidence type="ECO:0000313" key="2">
    <source>
        <dbReference type="Proteomes" id="UP001497680"/>
    </source>
</evidence>
<dbReference type="Proteomes" id="UP001497680">
    <property type="component" value="Unassembled WGS sequence"/>
</dbReference>
<organism evidence="1 2">
    <name type="scientific">Hypoxylon rubiginosum</name>
    <dbReference type="NCBI Taxonomy" id="110542"/>
    <lineage>
        <taxon>Eukaryota</taxon>
        <taxon>Fungi</taxon>
        <taxon>Dikarya</taxon>
        <taxon>Ascomycota</taxon>
        <taxon>Pezizomycotina</taxon>
        <taxon>Sordariomycetes</taxon>
        <taxon>Xylariomycetidae</taxon>
        <taxon>Xylariales</taxon>
        <taxon>Hypoxylaceae</taxon>
        <taxon>Hypoxylon</taxon>
    </lineage>
</organism>
<comment type="caution">
    <text evidence="1">The sequence shown here is derived from an EMBL/GenBank/DDBJ whole genome shotgun (WGS) entry which is preliminary data.</text>
</comment>
<sequence length="592" mass="66222">MQQAGSQALQQQTGPIKRPARSKNGCMTCRRRKVRCNEIRPICHHCLRLNLECKWRLTNSAFSANGAGSTLNASRERDSNANSRIPSRPTLPSTSSVQESFDDVFNYASFLWDGSEVSRPSPWDLQDLSMADQVVSNMTMTSSFSGNLSPQIGNIFEAPVVSSNSDDCAALEQNPKIPSGDQALLDYFVQSVVPPIIAQVETQSKWASMRQVLMSMSRSSPMLRSALLTFSSLLLSKKGESSFDTTREYYAQTLDELAKPDEAGRREAPGRAARLAALFFLSYTDLLGDRIALTHANLKRAFDVYQSSDKTQLGAVEMRVLSWIRLIDARAVCAGGQGLFLSEIDEKLLACSSPSNFDGSELGADEQPEADIEEVLFDILYQPGIVFFQKVQSFMGRISHQDPWHRRRGTVEDETEVMSIAAEISKDLHQLYEAARPPLMDYAAAGLLTAPHISSNLALTITRAFRTFLANYHASKIHLHRVAYKSLPLTKETMESIDTIRNLAKLLVDGDAQDMLPVNMLWPLVMWGSEEKNPEEREWIKSQILRMEEVATNAKITGQVLEEVQKRQDAMNARKDIREVMEHVFKSSWAIV</sequence>
<gene>
    <name evidence="1" type="ORF">F4821DRAFT_200240</name>
</gene>
<dbReference type="EMBL" id="MU394287">
    <property type="protein sequence ID" value="KAI6091346.1"/>
    <property type="molecule type" value="Genomic_DNA"/>
</dbReference>
<name>A0ACC0DF57_9PEZI</name>